<gene>
    <name evidence="2" type="ORF">HPC62_06060</name>
</gene>
<accession>A0A6M8B3R6</accession>
<sequence length="142" mass="14973">MNPLAGDRPFPKHFRFAAAATWAGVSIASSLAAWASFVPLAQAQEQAQNRQPSASIPVQIELSPASPAISDPQGFPALQPLTPVPAPSSDAHSDAIGQDSIGQIDTQRPVLPFSDVPPDHWAYEALLYLSTGGRSPRSVPQP</sequence>
<protein>
    <submittedName>
        <fullName evidence="2">Uncharacterized protein</fullName>
    </submittedName>
</protein>
<reference evidence="2 3" key="1">
    <citation type="submission" date="2020-05" db="EMBL/GenBank/DDBJ databases">
        <title>Complete genome sequence of of a novel Thermoleptolyngbya strain isolated from hot springs of Ganzi, Sichuan China.</title>
        <authorList>
            <person name="Tang J."/>
            <person name="Daroch M."/>
            <person name="Li L."/>
            <person name="Waleron K."/>
            <person name="Waleron M."/>
            <person name="Waleron M."/>
        </authorList>
    </citation>
    <scope>NUCLEOTIDE SEQUENCE [LARGE SCALE GENOMIC DNA]</scope>
    <source>
        <strain evidence="2 3">PKUAC-SCTA183</strain>
    </source>
</reference>
<feature type="region of interest" description="Disordered" evidence="1">
    <location>
        <begin position="65"/>
        <end position="97"/>
    </location>
</feature>
<organism evidence="2 3">
    <name type="scientific">Thermoleptolyngbya sichuanensis A183</name>
    <dbReference type="NCBI Taxonomy" id="2737172"/>
    <lineage>
        <taxon>Bacteria</taxon>
        <taxon>Bacillati</taxon>
        <taxon>Cyanobacteriota</taxon>
        <taxon>Cyanophyceae</taxon>
        <taxon>Oculatellales</taxon>
        <taxon>Oculatellaceae</taxon>
        <taxon>Thermoleptolyngbya</taxon>
        <taxon>Thermoleptolyngbya sichuanensis</taxon>
    </lineage>
</organism>
<dbReference type="AlphaFoldDB" id="A0A6M8B3R6"/>
<evidence type="ECO:0000313" key="2">
    <source>
        <dbReference type="EMBL" id="QKD81819.1"/>
    </source>
</evidence>
<evidence type="ECO:0000256" key="1">
    <source>
        <dbReference type="SAM" id="MobiDB-lite"/>
    </source>
</evidence>
<evidence type="ECO:0000313" key="3">
    <source>
        <dbReference type="Proteomes" id="UP000505210"/>
    </source>
</evidence>
<dbReference type="RefSeq" id="WP_172354207.1">
    <property type="nucleotide sequence ID" value="NZ_CP053661.1"/>
</dbReference>
<dbReference type="Proteomes" id="UP000505210">
    <property type="component" value="Chromosome"/>
</dbReference>
<keyword evidence="3" id="KW-1185">Reference proteome</keyword>
<proteinExistence type="predicted"/>
<dbReference type="KEGG" id="theu:HPC62_06060"/>
<name>A0A6M8B3R6_9CYAN</name>
<dbReference type="EMBL" id="CP053661">
    <property type="protein sequence ID" value="QKD81819.1"/>
    <property type="molecule type" value="Genomic_DNA"/>
</dbReference>